<dbReference type="Proteomes" id="UP001220610">
    <property type="component" value="Chromosome"/>
</dbReference>
<feature type="signal peptide" evidence="1">
    <location>
        <begin position="1"/>
        <end position="19"/>
    </location>
</feature>
<evidence type="ECO:0000313" key="3">
    <source>
        <dbReference type="EMBL" id="WEK34526.1"/>
    </source>
</evidence>
<dbReference type="Gene3D" id="2.60.40.10">
    <property type="entry name" value="Immunoglobulins"/>
    <property type="match status" value="1"/>
</dbReference>
<dbReference type="InterPro" id="IPR035986">
    <property type="entry name" value="PKD_dom_sf"/>
</dbReference>
<dbReference type="InterPro" id="IPR013783">
    <property type="entry name" value="Ig-like_fold"/>
</dbReference>
<dbReference type="PROSITE" id="PS50093">
    <property type="entry name" value="PKD"/>
    <property type="match status" value="1"/>
</dbReference>
<dbReference type="SUPFAM" id="SSF49299">
    <property type="entry name" value="PKD domain"/>
    <property type="match status" value="1"/>
</dbReference>
<dbReference type="InterPro" id="IPR000601">
    <property type="entry name" value="PKD_dom"/>
</dbReference>
<accession>A0AAJ5WM83</accession>
<sequence length="484" mass="53130">MKCKLTVQQFVCLAFVALAVSCTKTNTINIQQPTACFTTLIKVSLGNYFQTGDATFIDSVFLFRNCSDSSELITYSWDFGDGASSAEKSPLHSYSRRGSYKVTLTVNDNDLAFDTIQQIVTVISGQKEIGFGENTNAYPIAIDETASGDFLLLGSRGWDNNYFLMQTDSLFRQKGQPRNFPSGYRLNSMKPAGDGNYVFTGTTTGFTRNNELIKLTPDGANIWNRVSAAADESYISVSPSPDGGYIVVSSFPVKDQYNNPIEYSRVKKFDGNGSLQWERSLFTEGMQKARDVVVEQDAVIIAGKARLLNCLECDSIMIAKLNNTGGLVWKTVVYGGLNTSLNNMRLIKQSNGNYVVATESARGIFIFSSAGAFLDRKLVNNPITAISNTGDGNLAVLQTESGNGFRAAISKIKMDGTSLWYVIPNGQQQTATGWSCCNNSWPVSIQPLRNGGTLALMQRVNNTANYNYYYVMSFLPLRENGSPK</sequence>
<evidence type="ECO:0000256" key="1">
    <source>
        <dbReference type="SAM" id="SignalP"/>
    </source>
</evidence>
<proteinExistence type="predicted"/>
<dbReference type="PROSITE" id="PS51257">
    <property type="entry name" value="PROKAR_LIPOPROTEIN"/>
    <property type="match status" value="1"/>
</dbReference>
<feature type="domain" description="PKD" evidence="2">
    <location>
        <begin position="63"/>
        <end position="109"/>
    </location>
</feature>
<dbReference type="AlphaFoldDB" id="A0AAJ5WM83"/>
<dbReference type="CDD" id="cd00146">
    <property type="entry name" value="PKD"/>
    <property type="match status" value="1"/>
</dbReference>
<organism evidence="3 4">
    <name type="scientific">Candidatus Pseudobacter hemicellulosilyticus</name>
    <dbReference type="NCBI Taxonomy" id="3121375"/>
    <lineage>
        <taxon>Bacteria</taxon>
        <taxon>Pseudomonadati</taxon>
        <taxon>Bacteroidota</taxon>
        <taxon>Chitinophagia</taxon>
        <taxon>Chitinophagales</taxon>
        <taxon>Chitinophagaceae</taxon>
        <taxon>Pseudobacter</taxon>
    </lineage>
</organism>
<keyword evidence="1" id="KW-0732">Signal</keyword>
<dbReference type="PANTHER" id="PTHR42754">
    <property type="entry name" value="ENDOGLUCANASE"/>
    <property type="match status" value="1"/>
</dbReference>
<dbReference type="Pfam" id="PF18911">
    <property type="entry name" value="PKD_4"/>
    <property type="match status" value="1"/>
</dbReference>
<dbReference type="PANTHER" id="PTHR42754:SF1">
    <property type="entry name" value="LIPOPROTEIN"/>
    <property type="match status" value="1"/>
</dbReference>
<dbReference type="InterPro" id="IPR022409">
    <property type="entry name" value="PKD/Chitinase_dom"/>
</dbReference>
<reference evidence="3" key="1">
    <citation type="submission" date="2023-03" db="EMBL/GenBank/DDBJ databases">
        <title>Andean soil-derived lignocellulolytic bacterial consortium as a source of novel taxa and putative plastic-active enzymes.</title>
        <authorList>
            <person name="Diaz-Garcia L."/>
            <person name="Chuvochina M."/>
            <person name="Feuerriegel G."/>
            <person name="Bunk B."/>
            <person name="Sproer C."/>
            <person name="Streit W.R."/>
            <person name="Rodriguez L.M."/>
            <person name="Overmann J."/>
            <person name="Jimenez D.J."/>
        </authorList>
    </citation>
    <scope>NUCLEOTIDE SEQUENCE</scope>
    <source>
        <strain evidence="3">MAG 7</strain>
    </source>
</reference>
<protein>
    <submittedName>
        <fullName evidence="3">PKD domain-containing protein</fullName>
    </submittedName>
</protein>
<dbReference type="SUPFAM" id="SSF63829">
    <property type="entry name" value="Calcium-dependent phosphotriesterase"/>
    <property type="match status" value="1"/>
</dbReference>
<name>A0AAJ5WM83_9BACT</name>
<dbReference type="SMART" id="SM00089">
    <property type="entry name" value="PKD"/>
    <property type="match status" value="1"/>
</dbReference>
<evidence type="ECO:0000313" key="4">
    <source>
        <dbReference type="Proteomes" id="UP001220610"/>
    </source>
</evidence>
<dbReference type="EMBL" id="CP119311">
    <property type="protein sequence ID" value="WEK34526.1"/>
    <property type="molecule type" value="Genomic_DNA"/>
</dbReference>
<feature type="chain" id="PRO_5042599775" evidence="1">
    <location>
        <begin position="20"/>
        <end position="484"/>
    </location>
</feature>
<evidence type="ECO:0000259" key="2">
    <source>
        <dbReference type="PROSITE" id="PS50093"/>
    </source>
</evidence>
<gene>
    <name evidence="3" type="ORF">P0Y53_18725</name>
</gene>